<protein>
    <recommendedName>
        <fullName evidence="5">Cytochrome C oxidase subunit I</fullName>
    </recommendedName>
</protein>
<keyword evidence="4" id="KW-1185">Reference proteome</keyword>
<keyword evidence="2" id="KW-1133">Transmembrane helix</keyword>
<keyword evidence="2" id="KW-0472">Membrane</keyword>
<dbReference type="EMBL" id="JAERRF010000010">
    <property type="protein sequence ID" value="MBL1098670.1"/>
    <property type="molecule type" value="Genomic_DNA"/>
</dbReference>
<comment type="caution">
    <text evidence="3">The sequence shown here is derived from an EMBL/GenBank/DDBJ whole genome shotgun (WGS) entry which is preliminary data.</text>
</comment>
<evidence type="ECO:0000256" key="2">
    <source>
        <dbReference type="SAM" id="Phobius"/>
    </source>
</evidence>
<evidence type="ECO:0008006" key="5">
    <source>
        <dbReference type="Google" id="ProtNLM"/>
    </source>
</evidence>
<proteinExistence type="predicted"/>
<evidence type="ECO:0000313" key="4">
    <source>
        <dbReference type="Proteomes" id="UP000634229"/>
    </source>
</evidence>
<feature type="coiled-coil region" evidence="1">
    <location>
        <begin position="63"/>
        <end position="94"/>
    </location>
</feature>
<sequence length="118" mass="13233">MSAAGATGSGGVAAGINRIEGYLLLHRERDTARERARRFTGRMEWLTSAQRAEVERLYVQDQLTVTEQNLRQVAQRCEELRAEYQEVYRALRHRLLVGWLLGGLVLLLAVTAPGLAGR</sequence>
<reference evidence="3 4" key="1">
    <citation type="submission" date="2021-01" db="EMBL/GenBank/DDBJ databases">
        <title>WGS of actinomycetes isolated from Thailand.</title>
        <authorList>
            <person name="Thawai C."/>
        </authorList>
    </citation>
    <scope>NUCLEOTIDE SEQUENCE [LARGE SCALE GENOMIC DNA]</scope>
    <source>
        <strain evidence="3 4">CA1R205</strain>
    </source>
</reference>
<dbReference type="Proteomes" id="UP000634229">
    <property type="component" value="Unassembled WGS sequence"/>
</dbReference>
<keyword evidence="2" id="KW-0812">Transmembrane</keyword>
<keyword evidence="1" id="KW-0175">Coiled coil</keyword>
<evidence type="ECO:0000313" key="3">
    <source>
        <dbReference type="EMBL" id="MBL1098670.1"/>
    </source>
</evidence>
<feature type="transmembrane region" description="Helical" evidence="2">
    <location>
        <begin position="95"/>
        <end position="116"/>
    </location>
</feature>
<gene>
    <name evidence="3" type="ORF">JK363_18785</name>
</gene>
<organism evidence="3 4">
    <name type="scientific">Streptomyces coffeae</name>
    <dbReference type="NCBI Taxonomy" id="621382"/>
    <lineage>
        <taxon>Bacteria</taxon>
        <taxon>Bacillati</taxon>
        <taxon>Actinomycetota</taxon>
        <taxon>Actinomycetes</taxon>
        <taxon>Kitasatosporales</taxon>
        <taxon>Streptomycetaceae</taxon>
        <taxon>Streptomyces</taxon>
    </lineage>
</organism>
<dbReference type="RefSeq" id="WP_201876092.1">
    <property type="nucleotide sequence ID" value="NZ_JAERRF010000010.1"/>
</dbReference>
<accession>A0ABS1NFC5</accession>
<evidence type="ECO:0000256" key="1">
    <source>
        <dbReference type="SAM" id="Coils"/>
    </source>
</evidence>
<name>A0ABS1NFC5_9ACTN</name>